<sequence length="41" mass="4951">MINLFKSLQSILIMQKHEEYDRVNLANKQNKHCIYTIDMII</sequence>
<organism evidence="1 2">
    <name type="scientific">Thomasclavelia spiroformis DSM 1552</name>
    <dbReference type="NCBI Taxonomy" id="428126"/>
    <lineage>
        <taxon>Bacteria</taxon>
        <taxon>Bacillati</taxon>
        <taxon>Bacillota</taxon>
        <taxon>Erysipelotrichia</taxon>
        <taxon>Erysipelotrichales</taxon>
        <taxon>Coprobacillaceae</taxon>
        <taxon>Thomasclavelia</taxon>
    </lineage>
</organism>
<gene>
    <name evidence="1" type="ORF">CLOSPI_01455</name>
</gene>
<evidence type="ECO:0000313" key="2">
    <source>
        <dbReference type="Proteomes" id="UP000004910"/>
    </source>
</evidence>
<dbReference type="STRING" id="428126.CLOSPI_01455"/>
<reference evidence="1" key="1">
    <citation type="submission" date="2008-02" db="EMBL/GenBank/DDBJ databases">
        <authorList>
            <person name="Fulton L."/>
            <person name="Clifton S."/>
            <person name="Fulton B."/>
            <person name="Xu J."/>
            <person name="Minx P."/>
            <person name="Pepin K.H."/>
            <person name="Johnson M."/>
            <person name="Thiruvilangam P."/>
            <person name="Bhonagiri V."/>
            <person name="Nash W.E."/>
            <person name="Mardis E.R."/>
            <person name="Wilson R.K."/>
        </authorList>
    </citation>
    <scope>NUCLEOTIDE SEQUENCE [LARGE SCALE GENOMIC DNA]</scope>
    <source>
        <strain evidence="1">DSM 1552</strain>
    </source>
</reference>
<proteinExistence type="predicted"/>
<comment type="caution">
    <text evidence="1">The sequence shown here is derived from an EMBL/GenBank/DDBJ whole genome shotgun (WGS) entry which is preliminary data.</text>
</comment>
<protein>
    <submittedName>
        <fullName evidence="1">Uncharacterized protein</fullName>
    </submittedName>
</protein>
<dbReference type="HOGENOM" id="CLU_3268222_0_0_9"/>
<dbReference type="EMBL" id="ABIK02000010">
    <property type="protein sequence ID" value="EDS74678.1"/>
    <property type="molecule type" value="Genomic_DNA"/>
</dbReference>
<reference evidence="1" key="2">
    <citation type="submission" date="2014-06" db="EMBL/GenBank/DDBJ databases">
        <title>Draft genome sequence of Clostridium spiroforme (DSM 1552).</title>
        <authorList>
            <person name="Sudarsanam P."/>
            <person name="Ley R."/>
            <person name="Guruge J."/>
            <person name="Turnbaugh P.J."/>
            <person name="Mahowald M."/>
            <person name="Liep D."/>
            <person name="Gordon J."/>
        </authorList>
    </citation>
    <scope>NUCLEOTIDE SEQUENCE</scope>
    <source>
        <strain evidence="1">DSM 1552</strain>
    </source>
</reference>
<accession>B1C2J3</accession>
<dbReference type="AlphaFoldDB" id="B1C2J3"/>
<name>B1C2J3_9FIRM</name>
<keyword evidence="2" id="KW-1185">Reference proteome</keyword>
<dbReference type="Proteomes" id="UP000004910">
    <property type="component" value="Unassembled WGS sequence"/>
</dbReference>
<evidence type="ECO:0000313" key="1">
    <source>
        <dbReference type="EMBL" id="EDS74678.1"/>
    </source>
</evidence>